<keyword evidence="4" id="KW-0808">Transferase</keyword>
<keyword evidence="1" id="KW-0949">S-adenosyl-L-methionine</keyword>
<dbReference type="InterPro" id="IPR040372">
    <property type="entry name" value="YaeB-like"/>
</dbReference>
<dbReference type="GO" id="GO:0032259">
    <property type="term" value="P:methylation"/>
    <property type="evidence" value="ECO:0007669"/>
    <property type="project" value="UniProtKB-KW"/>
</dbReference>
<dbReference type="KEGG" id="dti:Desti_1980"/>
<evidence type="ECO:0000256" key="2">
    <source>
        <dbReference type="ARBA" id="ARBA00033753"/>
    </source>
</evidence>
<dbReference type="AlphaFoldDB" id="I4C544"/>
<dbReference type="Gene3D" id="2.40.30.70">
    <property type="entry name" value="YaeB-like"/>
    <property type="match status" value="1"/>
</dbReference>
<dbReference type="GO" id="GO:0008168">
    <property type="term" value="F:methyltransferase activity"/>
    <property type="evidence" value="ECO:0007669"/>
    <property type="project" value="UniProtKB-KW"/>
</dbReference>
<dbReference type="SUPFAM" id="SSF118196">
    <property type="entry name" value="YaeB-like"/>
    <property type="match status" value="1"/>
</dbReference>
<dbReference type="InterPro" id="IPR036413">
    <property type="entry name" value="YaeB-like_sf"/>
</dbReference>
<protein>
    <submittedName>
        <fullName evidence="4">Putative methyltransferase, YaeB/AF_0241 family</fullName>
    </submittedName>
</protein>
<dbReference type="PANTHER" id="PTHR12818">
    <property type="entry name" value="TRNA (ADENINE(37)-N6)-METHYLTRANSFERASE"/>
    <property type="match status" value="1"/>
</dbReference>
<comment type="similarity">
    <text evidence="2">Belongs to the tRNA methyltransferase O family.</text>
</comment>
<dbReference type="PATRIC" id="fig|706587.4.peg.2274"/>
<dbReference type="InterPro" id="IPR023370">
    <property type="entry name" value="TrmO-like_N"/>
</dbReference>
<keyword evidence="4" id="KW-0489">Methyltransferase</keyword>
<evidence type="ECO:0000256" key="1">
    <source>
        <dbReference type="ARBA" id="ARBA00022691"/>
    </source>
</evidence>
<dbReference type="STRING" id="706587.Desti_1980"/>
<dbReference type="Pfam" id="PF01980">
    <property type="entry name" value="TrmO_N"/>
    <property type="match status" value="1"/>
</dbReference>
<evidence type="ECO:0000259" key="3">
    <source>
        <dbReference type="PROSITE" id="PS51668"/>
    </source>
</evidence>
<name>I4C544_DESTA</name>
<dbReference type="eggNOG" id="COG1720">
    <property type="taxonomic scope" value="Bacteria"/>
</dbReference>
<evidence type="ECO:0000313" key="5">
    <source>
        <dbReference type="Proteomes" id="UP000006055"/>
    </source>
</evidence>
<keyword evidence="5" id="KW-1185">Reference proteome</keyword>
<gene>
    <name evidence="4" type="ordered locus">Desti_1980</name>
</gene>
<reference evidence="5" key="1">
    <citation type="submission" date="2012-06" db="EMBL/GenBank/DDBJ databases">
        <title>Complete sequence of chromosome of Desulfomonile tiedjei DSM 6799.</title>
        <authorList>
            <person name="Lucas S."/>
            <person name="Copeland A."/>
            <person name="Lapidus A."/>
            <person name="Glavina del Rio T."/>
            <person name="Dalin E."/>
            <person name="Tice H."/>
            <person name="Bruce D."/>
            <person name="Goodwin L."/>
            <person name="Pitluck S."/>
            <person name="Peters L."/>
            <person name="Ovchinnikova G."/>
            <person name="Zeytun A."/>
            <person name="Lu M."/>
            <person name="Kyrpides N."/>
            <person name="Mavromatis K."/>
            <person name="Ivanova N."/>
            <person name="Brettin T."/>
            <person name="Detter J.C."/>
            <person name="Han C."/>
            <person name="Larimer F."/>
            <person name="Land M."/>
            <person name="Hauser L."/>
            <person name="Markowitz V."/>
            <person name="Cheng J.-F."/>
            <person name="Hugenholtz P."/>
            <person name="Woyke T."/>
            <person name="Wu D."/>
            <person name="Spring S."/>
            <person name="Schroeder M."/>
            <person name="Brambilla E."/>
            <person name="Klenk H.-P."/>
            <person name="Eisen J.A."/>
        </authorList>
    </citation>
    <scope>NUCLEOTIDE SEQUENCE [LARGE SCALE GENOMIC DNA]</scope>
    <source>
        <strain evidence="5">ATCC 49306 / DSM 6799 / DCB-1</strain>
    </source>
</reference>
<feature type="domain" description="TsaA-like" evidence="3">
    <location>
        <begin position="6"/>
        <end position="137"/>
    </location>
</feature>
<dbReference type="RefSeq" id="WP_014809829.1">
    <property type="nucleotide sequence ID" value="NC_018025.1"/>
</dbReference>
<dbReference type="HOGENOM" id="CLU_013458_2_0_7"/>
<accession>I4C544</accession>
<dbReference type="InterPro" id="IPR036414">
    <property type="entry name" value="YaeB_N_sf"/>
</dbReference>
<dbReference type="PROSITE" id="PS51668">
    <property type="entry name" value="TSAA_2"/>
    <property type="match status" value="1"/>
</dbReference>
<dbReference type="OrthoDB" id="9804309at2"/>
<proteinExistence type="inferred from homology"/>
<organism evidence="4 5">
    <name type="scientific">Desulfomonile tiedjei (strain ATCC 49306 / DSM 6799 / DCB-1)</name>
    <dbReference type="NCBI Taxonomy" id="706587"/>
    <lineage>
        <taxon>Bacteria</taxon>
        <taxon>Pseudomonadati</taxon>
        <taxon>Thermodesulfobacteriota</taxon>
        <taxon>Desulfomonilia</taxon>
        <taxon>Desulfomonilales</taxon>
        <taxon>Desulfomonilaceae</taxon>
        <taxon>Desulfomonile</taxon>
    </lineage>
</organism>
<sequence>MDLIQYKPIGVIRSPFTDPEGTPIQPTGAIGIRGTVELNPEFVPGLKDLDGFSHIFLIYHLHLLKGYSLEVQPFMDSRTRGIFATRAPVRPNPIGLSVVRLIGIKGNILHIEDVDIVDKTPLLDIKPFVPVLDHREALRIGWFENNVHKVTTMKADKRFAGQSGKSG</sequence>
<dbReference type="EMBL" id="CP003360">
    <property type="protein sequence ID" value="AFM24685.1"/>
    <property type="molecule type" value="Genomic_DNA"/>
</dbReference>
<dbReference type="Proteomes" id="UP000006055">
    <property type="component" value="Chromosome"/>
</dbReference>
<dbReference type="NCBIfam" id="TIGR00104">
    <property type="entry name" value="tRNA_TsaA"/>
    <property type="match status" value="1"/>
</dbReference>
<evidence type="ECO:0000313" key="4">
    <source>
        <dbReference type="EMBL" id="AFM24685.1"/>
    </source>
</evidence>
<dbReference type="PANTHER" id="PTHR12818:SF0">
    <property type="entry name" value="TRNA (ADENINE(37)-N6)-METHYLTRANSFERASE"/>
    <property type="match status" value="1"/>
</dbReference>
<dbReference type="CDD" id="cd09281">
    <property type="entry name" value="UPF0066"/>
    <property type="match status" value="1"/>
</dbReference>